<proteinExistence type="predicted"/>
<gene>
    <name evidence="2" type="ORF">SOIL9_51690</name>
</gene>
<protein>
    <submittedName>
        <fullName evidence="2">Uncharacterized protein</fullName>
    </submittedName>
</protein>
<accession>A0A6P2CWL9</accession>
<evidence type="ECO:0000313" key="3">
    <source>
        <dbReference type="Proteomes" id="UP000464178"/>
    </source>
</evidence>
<dbReference type="EMBL" id="LR593886">
    <property type="protein sequence ID" value="VTR92545.1"/>
    <property type="molecule type" value="Genomic_DNA"/>
</dbReference>
<dbReference type="AlphaFoldDB" id="A0A6P2CWL9"/>
<keyword evidence="3" id="KW-1185">Reference proteome</keyword>
<name>A0A6P2CWL9_9BACT</name>
<evidence type="ECO:0000313" key="2">
    <source>
        <dbReference type="EMBL" id="VTR92545.1"/>
    </source>
</evidence>
<reference evidence="2 3" key="1">
    <citation type="submission" date="2019-05" db="EMBL/GenBank/DDBJ databases">
        <authorList>
            <consortium name="Science for Life Laboratories"/>
        </authorList>
    </citation>
    <scope>NUCLEOTIDE SEQUENCE [LARGE SCALE GENOMIC DNA]</scope>
    <source>
        <strain evidence="2">Soil9</strain>
    </source>
</reference>
<organism evidence="2 3">
    <name type="scientific">Gemmata massiliana</name>
    <dbReference type="NCBI Taxonomy" id="1210884"/>
    <lineage>
        <taxon>Bacteria</taxon>
        <taxon>Pseudomonadati</taxon>
        <taxon>Planctomycetota</taxon>
        <taxon>Planctomycetia</taxon>
        <taxon>Gemmatales</taxon>
        <taxon>Gemmataceae</taxon>
        <taxon>Gemmata</taxon>
    </lineage>
</organism>
<sequence>MGSILGNVNDGVHHAPRAQAHDAVGETEGCVRGACDLTTVVLGDVALDIHGPATSRPADQRKRFERKVYEDELAVAVNEASRGRAAVPMSRRTMGRL</sequence>
<evidence type="ECO:0000256" key="1">
    <source>
        <dbReference type="SAM" id="MobiDB-lite"/>
    </source>
</evidence>
<feature type="region of interest" description="Disordered" evidence="1">
    <location>
        <begin position="1"/>
        <end position="22"/>
    </location>
</feature>
<dbReference type="Proteomes" id="UP000464178">
    <property type="component" value="Chromosome"/>
</dbReference>
<dbReference type="KEGG" id="gms:SOIL9_51690"/>